<dbReference type="EMBL" id="JAENII010000004">
    <property type="protein sequence ID" value="MBK1826594.1"/>
    <property type="molecule type" value="Genomic_DNA"/>
</dbReference>
<evidence type="ECO:0000313" key="5">
    <source>
        <dbReference type="Proteomes" id="UP000658278"/>
    </source>
</evidence>
<evidence type="ECO:0000259" key="3">
    <source>
        <dbReference type="Pfam" id="PF13360"/>
    </source>
</evidence>
<dbReference type="Pfam" id="PF13360">
    <property type="entry name" value="PQQ_2"/>
    <property type="match status" value="2"/>
</dbReference>
<dbReference type="InterPro" id="IPR002372">
    <property type="entry name" value="PQQ_rpt_dom"/>
</dbReference>
<feature type="domain" description="Pyrrolo-quinoline quinone repeat" evidence="3">
    <location>
        <begin position="235"/>
        <end position="376"/>
    </location>
</feature>
<evidence type="ECO:0000256" key="1">
    <source>
        <dbReference type="SAM" id="MobiDB-lite"/>
    </source>
</evidence>
<keyword evidence="2" id="KW-0732">Signal</keyword>
<dbReference type="PANTHER" id="PTHR34512">
    <property type="entry name" value="CELL SURFACE PROTEIN"/>
    <property type="match status" value="1"/>
</dbReference>
<dbReference type="InterPro" id="IPR011047">
    <property type="entry name" value="Quinoprotein_ADH-like_sf"/>
</dbReference>
<feature type="chain" id="PRO_5037864197" evidence="2">
    <location>
        <begin position="20"/>
        <end position="420"/>
    </location>
</feature>
<gene>
    <name evidence="4" type="ORF">JIN81_06165</name>
</gene>
<feature type="compositionally biased region" description="Low complexity" evidence="1">
    <location>
        <begin position="34"/>
        <end position="45"/>
    </location>
</feature>
<name>A0A934VDT2_9BACT</name>
<evidence type="ECO:0000313" key="4">
    <source>
        <dbReference type="EMBL" id="MBK1826594.1"/>
    </source>
</evidence>
<dbReference type="PANTHER" id="PTHR34512:SF30">
    <property type="entry name" value="OUTER MEMBRANE PROTEIN ASSEMBLY FACTOR BAMB"/>
    <property type="match status" value="1"/>
</dbReference>
<dbReference type="Proteomes" id="UP000658278">
    <property type="component" value="Unassembled WGS sequence"/>
</dbReference>
<dbReference type="InterPro" id="IPR018391">
    <property type="entry name" value="PQQ_b-propeller_rpt"/>
</dbReference>
<feature type="signal peptide" evidence="2">
    <location>
        <begin position="1"/>
        <end position="19"/>
    </location>
</feature>
<organism evidence="4 5">
    <name type="scientific">Haloferula rosea</name>
    <dbReference type="NCBI Taxonomy" id="490093"/>
    <lineage>
        <taxon>Bacteria</taxon>
        <taxon>Pseudomonadati</taxon>
        <taxon>Verrucomicrobiota</taxon>
        <taxon>Verrucomicrobiia</taxon>
        <taxon>Verrucomicrobiales</taxon>
        <taxon>Verrucomicrobiaceae</taxon>
        <taxon>Haloferula</taxon>
    </lineage>
</organism>
<accession>A0A934VDT2</accession>
<keyword evidence="5" id="KW-1185">Reference proteome</keyword>
<dbReference type="RefSeq" id="WP_200277730.1">
    <property type="nucleotide sequence ID" value="NZ_JAENII010000004.1"/>
</dbReference>
<reference evidence="4" key="1">
    <citation type="submission" date="2021-01" db="EMBL/GenBank/DDBJ databases">
        <title>Modified the classification status of verrucomicrobia.</title>
        <authorList>
            <person name="Feng X."/>
        </authorList>
    </citation>
    <scope>NUCLEOTIDE SEQUENCE</scope>
    <source>
        <strain evidence="4">KCTC 22201</strain>
    </source>
</reference>
<comment type="caution">
    <text evidence="4">The sequence shown here is derived from an EMBL/GenBank/DDBJ whole genome shotgun (WGS) entry which is preliminary data.</text>
</comment>
<proteinExistence type="predicted"/>
<feature type="region of interest" description="Disordered" evidence="1">
    <location>
        <begin position="28"/>
        <end position="48"/>
    </location>
</feature>
<evidence type="ECO:0000256" key="2">
    <source>
        <dbReference type="SAM" id="SignalP"/>
    </source>
</evidence>
<dbReference type="SUPFAM" id="SSF50998">
    <property type="entry name" value="Quinoprotein alcohol dehydrogenase-like"/>
    <property type="match status" value="1"/>
</dbReference>
<dbReference type="SMART" id="SM00564">
    <property type="entry name" value="PQQ"/>
    <property type="match status" value="5"/>
</dbReference>
<dbReference type="Gene3D" id="2.40.10.480">
    <property type="match status" value="1"/>
</dbReference>
<dbReference type="InterPro" id="IPR015943">
    <property type="entry name" value="WD40/YVTN_repeat-like_dom_sf"/>
</dbReference>
<feature type="domain" description="Pyrrolo-quinoline quinone repeat" evidence="3">
    <location>
        <begin position="80"/>
        <end position="203"/>
    </location>
</feature>
<dbReference type="Gene3D" id="2.130.10.10">
    <property type="entry name" value="YVTN repeat-like/Quinoprotein amine dehydrogenase"/>
    <property type="match status" value="1"/>
</dbReference>
<sequence length="420" mass="45013">MIRSAILLGSLLTASALHAADWENWRGSEGTGIAPQATPPSSQSPDENLAWKAPLPGRGCSTPIVSDGRIVLTCDIDGKDGVIAFDLKGKEQWRTTLGKAAGIRHRNAGSGCNPSAITDGEHIFVYFKSGTLAALTKDGKEVWQKNLHESYSADGLKWDLGTSPIFAGGHVVVALLHNKHPSFLLAFDKKSGKEVWKTARDYPAPAEAQDAYTTPFVTEIDGRETIVTWGCDHLSGHDATTGEELWKHGDFNPGQKSNWRVIASAVESDGIALVPFGRGDFIAGVKLGGKGDTTATHRLWTHKGIGADSCTPAAKDGKFYVLNDKGKDRGMVSCIDPKSGKVEWQTKFPKGAAIYYSSPLIAGDKLFAARSDGSLFSGTLTDDGLTDLAENKLGETLVATPIAVGSRLLVRSHDHLWCFE</sequence>
<dbReference type="AlphaFoldDB" id="A0A934VDT2"/>
<protein>
    <submittedName>
        <fullName evidence="4">PQQ-binding-like beta-propeller repeat protein</fullName>
    </submittedName>
</protein>